<evidence type="ECO:0000313" key="2">
    <source>
        <dbReference type="Proteomes" id="UP000516173"/>
    </source>
</evidence>
<dbReference type="GeneID" id="80350266"/>
<reference evidence="1 2" key="1">
    <citation type="submission" date="2020-08" db="EMBL/GenBank/DDBJ databases">
        <title>Genome Sequencing of Nocardia wallacei strain FMUON74 and assembly.</title>
        <authorList>
            <person name="Toyokawa M."/>
            <person name="Uesaka K."/>
        </authorList>
    </citation>
    <scope>NUCLEOTIDE SEQUENCE [LARGE SCALE GENOMIC DNA]</scope>
    <source>
        <strain evidence="1 2">FMUON74</strain>
    </source>
</reference>
<proteinExistence type="predicted"/>
<dbReference type="EMBL" id="AP023396">
    <property type="protein sequence ID" value="BCK58071.1"/>
    <property type="molecule type" value="Genomic_DNA"/>
</dbReference>
<evidence type="ECO:0000313" key="1">
    <source>
        <dbReference type="EMBL" id="BCK58071.1"/>
    </source>
</evidence>
<dbReference type="KEGG" id="nwl:NWFMUON74_58430"/>
<accession>A0A7G1KT18</accession>
<name>A0A7G1KT18_9NOCA</name>
<organism evidence="1 2">
    <name type="scientific">Nocardia wallacei</name>
    <dbReference type="NCBI Taxonomy" id="480035"/>
    <lineage>
        <taxon>Bacteria</taxon>
        <taxon>Bacillati</taxon>
        <taxon>Actinomycetota</taxon>
        <taxon>Actinomycetes</taxon>
        <taxon>Mycobacteriales</taxon>
        <taxon>Nocardiaceae</taxon>
        <taxon>Nocardia</taxon>
    </lineage>
</organism>
<keyword evidence="2" id="KW-1185">Reference proteome</keyword>
<dbReference type="RefSeq" id="WP_187684874.1">
    <property type="nucleotide sequence ID" value="NZ_AP023396.1"/>
</dbReference>
<sequence length="202" mass="21244">MTSGTSPFLAALTDFEHTVRADDVRATRAAHEALARALDTVTPEELAVAGPRLAAVLDAVPLGGQANIAVLIGACVDNGADATVCGPPVLTGLIVNLGYAVGFARAWLDRVGGELPDPDGELPPELLDMGAVEVVLSWWTLDGWVRAGLDFLRRPEIRHGLDRETLDHLSALHTDLTELTGRRYDELAAVLAGTEAPPAAGE</sequence>
<gene>
    <name evidence="1" type="ORF">NWFMUON74_58430</name>
</gene>
<protein>
    <submittedName>
        <fullName evidence="1">Uncharacterized protein</fullName>
    </submittedName>
</protein>
<dbReference type="AlphaFoldDB" id="A0A7G1KT18"/>
<dbReference type="Proteomes" id="UP000516173">
    <property type="component" value="Chromosome"/>
</dbReference>